<feature type="domain" description="Protein kinase" evidence="20">
    <location>
        <begin position="54"/>
        <end position="338"/>
    </location>
</feature>
<dbReference type="EC" id="2.7.12.1" evidence="4"/>
<dbReference type="PANTHER" id="PTHR46485">
    <property type="entry name" value="LIM DOMAIN KINASE 1"/>
    <property type="match status" value="1"/>
</dbReference>
<accession>A0AA40HNE0</accession>
<evidence type="ECO:0000259" key="20">
    <source>
        <dbReference type="PROSITE" id="PS50011"/>
    </source>
</evidence>
<dbReference type="InterPro" id="IPR011009">
    <property type="entry name" value="Kinase-like_dom_sf"/>
</dbReference>
<dbReference type="InterPro" id="IPR050940">
    <property type="entry name" value="Actin_reg-Ser/Thr_kinase"/>
</dbReference>
<keyword evidence="13" id="KW-0829">Tyrosine-protein kinase</keyword>
<feature type="region of interest" description="Disordered" evidence="19">
    <location>
        <begin position="449"/>
        <end position="546"/>
    </location>
</feature>
<keyword evidence="6" id="KW-0597">Phosphoprotein</keyword>
<name>A0AA40HNE0_CNENI</name>
<evidence type="ECO:0000256" key="6">
    <source>
        <dbReference type="ARBA" id="ARBA00022553"/>
    </source>
</evidence>
<evidence type="ECO:0000256" key="4">
    <source>
        <dbReference type="ARBA" id="ARBA00013203"/>
    </source>
</evidence>
<dbReference type="GO" id="GO:0046872">
    <property type="term" value="F:metal ion binding"/>
    <property type="evidence" value="ECO:0007669"/>
    <property type="project" value="UniProtKB-KW"/>
</dbReference>
<dbReference type="GO" id="GO:0005524">
    <property type="term" value="F:ATP binding"/>
    <property type="evidence" value="ECO:0007669"/>
    <property type="project" value="UniProtKB-UniRule"/>
</dbReference>
<dbReference type="GO" id="GO:0051496">
    <property type="term" value="P:positive regulation of stress fiber assembly"/>
    <property type="evidence" value="ECO:0007669"/>
    <property type="project" value="TreeGrafter"/>
</dbReference>
<keyword evidence="11 18" id="KW-0067">ATP-binding</keyword>
<feature type="compositionally biased region" description="Polar residues" evidence="19">
    <location>
        <begin position="518"/>
        <end position="546"/>
    </location>
</feature>
<keyword evidence="12" id="KW-0460">Magnesium</keyword>
<reference evidence="21" key="1">
    <citation type="submission" date="2023-06" db="EMBL/GenBank/DDBJ databases">
        <title>Reference genome for the Northern bat (Eptesicus nilssonii), a most northern bat species.</title>
        <authorList>
            <person name="Laine V.N."/>
            <person name="Pulliainen A.T."/>
            <person name="Lilley T.M."/>
        </authorList>
    </citation>
    <scope>NUCLEOTIDE SEQUENCE</scope>
    <source>
        <strain evidence="21">BLF_Eptnil</strain>
        <tissue evidence="21">Kidney</tissue>
    </source>
</reference>
<comment type="cofactor">
    <cofactor evidence="2">
        <name>Mg(2+)</name>
        <dbReference type="ChEBI" id="CHEBI:18420"/>
    </cofactor>
</comment>
<dbReference type="EMBL" id="JAULJE010000015">
    <property type="protein sequence ID" value="KAK1334343.1"/>
    <property type="molecule type" value="Genomic_DNA"/>
</dbReference>
<protein>
    <recommendedName>
        <fullName evidence="4">dual-specificity kinase</fullName>
        <ecNumber evidence="4">2.7.12.1</ecNumber>
    </recommendedName>
</protein>
<evidence type="ECO:0000256" key="9">
    <source>
        <dbReference type="ARBA" id="ARBA00022741"/>
    </source>
</evidence>
<keyword evidence="7" id="KW-0808">Transferase</keyword>
<evidence type="ECO:0000313" key="22">
    <source>
        <dbReference type="Proteomes" id="UP001177744"/>
    </source>
</evidence>
<evidence type="ECO:0000256" key="15">
    <source>
        <dbReference type="ARBA" id="ARBA00049003"/>
    </source>
</evidence>
<dbReference type="FunFam" id="3.30.200.20:FF:000134">
    <property type="entry name" value="Dual specificity testis-specific protein kinase 2"/>
    <property type="match status" value="1"/>
</dbReference>
<dbReference type="GO" id="GO:0005634">
    <property type="term" value="C:nucleus"/>
    <property type="evidence" value="ECO:0007669"/>
    <property type="project" value="TreeGrafter"/>
</dbReference>
<keyword evidence="5" id="KW-0723">Serine/threonine-protein kinase</keyword>
<organism evidence="21 22">
    <name type="scientific">Cnephaeus nilssonii</name>
    <name type="common">Northern bat</name>
    <name type="synonym">Eptesicus nilssonii</name>
    <dbReference type="NCBI Taxonomy" id="3371016"/>
    <lineage>
        <taxon>Eukaryota</taxon>
        <taxon>Metazoa</taxon>
        <taxon>Chordata</taxon>
        <taxon>Craniata</taxon>
        <taxon>Vertebrata</taxon>
        <taxon>Euteleostomi</taxon>
        <taxon>Mammalia</taxon>
        <taxon>Eutheria</taxon>
        <taxon>Laurasiatheria</taxon>
        <taxon>Chiroptera</taxon>
        <taxon>Yangochiroptera</taxon>
        <taxon>Vespertilionidae</taxon>
        <taxon>Cnephaeus</taxon>
    </lineage>
</organism>
<dbReference type="AlphaFoldDB" id="A0AA40HNE0"/>
<feature type="compositionally biased region" description="Gly residues" evidence="19">
    <location>
        <begin position="17"/>
        <end position="32"/>
    </location>
</feature>
<evidence type="ECO:0000256" key="17">
    <source>
        <dbReference type="ARBA" id="ARBA00051680"/>
    </source>
</evidence>
<evidence type="ECO:0000256" key="18">
    <source>
        <dbReference type="PROSITE-ProRule" id="PRU10141"/>
    </source>
</evidence>
<comment type="cofactor">
    <cofactor evidence="1">
        <name>Mn(2+)</name>
        <dbReference type="ChEBI" id="CHEBI:29035"/>
    </cofactor>
</comment>
<dbReference type="FunFam" id="1.10.510.10:FF:000202">
    <property type="entry name" value="Dual specificity testis-specific protein kinase 2"/>
    <property type="match status" value="1"/>
</dbReference>
<comment type="similarity">
    <text evidence="3">Belongs to the protein kinase superfamily. TKL Ser/Thr protein kinase family.</text>
</comment>
<dbReference type="SUPFAM" id="SSF56112">
    <property type="entry name" value="Protein kinase-like (PK-like)"/>
    <property type="match status" value="1"/>
</dbReference>
<feature type="binding site" evidence="18">
    <location>
        <position position="83"/>
    </location>
    <ligand>
        <name>ATP</name>
        <dbReference type="ChEBI" id="CHEBI:30616"/>
    </ligand>
</feature>
<dbReference type="PANTHER" id="PTHR46485:SF3">
    <property type="entry name" value="DUAL SPECIFICITY TESTIS-SPECIFIC PROTEIN KINASE 1"/>
    <property type="match status" value="1"/>
</dbReference>
<gene>
    <name evidence="21" type="ORF">QTO34_005347</name>
</gene>
<dbReference type="Gene3D" id="3.30.200.20">
    <property type="entry name" value="Phosphorylase Kinase, domain 1"/>
    <property type="match status" value="1"/>
</dbReference>
<dbReference type="PROSITE" id="PS00109">
    <property type="entry name" value="PROTEIN_KINASE_TYR"/>
    <property type="match status" value="1"/>
</dbReference>
<evidence type="ECO:0000256" key="19">
    <source>
        <dbReference type="SAM" id="MobiDB-lite"/>
    </source>
</evidence>
<dbReference type="GO" id="GO:0004674">
    <property type="term" value="F:protein serine/threonine kinase activity"/>
    <property type="evidence" value="ECO:0007669"/>
    <property type="project" value="UniProtKB-KW"/>
</dbReference>
<comment type="catalytic activity">
    <reaction evidence="15">
        <text>L-seryl-[protein] + ATP = O-phospho-L-seryl-[protein] + ADP + H(+)</text>
        <dbReference type="Rhea" id="RHEA:17989"/>
        <dbReference type="Rhea" id="RHEA-COMP:9863"/>
        <dbReference type="Rhea" id="RHEA-COMP:11604"/>
        <dbReference type="ChEBI" id="CHEBI:15378"/>
        <dbReference type="ChEBI" id="CHEBI:29999"/>
        <dbReference type="ChEBI" id="CHEBI:30616"/>
        <dbReference type="ChEBI" id="CHEBI:83421"/>
        <dbReference type="ChEBI" id="CHEBI:456216"/>
        <dbReference type="EC" id="2.7.12.1"/>
    </reaction>
</comment>
<evidence type="ECO:0000256" key="1">
    <source>
        <dbReference type="ARBA" id="ARBA00001936"/>
    </source>
</evidence>
<dbReference type="InterPro" id="IPR008266">
    <property type="entry name" value="Tyr_kinase_AS"/>
</dbReference>
<dbReference type="GO" id="GO:0005737">
    <property type="term" value="C:cytoplasm"/>
    <property type="evidence" value="ECO:0007669"/>
    <property type="project" value="TreeGrafter"/>
</dbReference>
<dbReference type="GO" id="GO:0004713">
    <property type="term" value="F:protein tyrosine kinase activity"/>
    <property type="evidence" value="ECO:0007669"/>
    <property type="project" value="UniProtKB-KW"/>
</dbReference>
<dbReference type="InterPro" id="IPR000719">
    <property type="entry name" value="Prot_kinase_dom"/>
</dbReference>
<feature type="compositionally biased region" description="Basic and acidic residues" evidence="19">
    <location>
        <begin position="372"/>
        <end position="381"/>
    </location>
</feature>
<comment type="caution">
    <text evidence="21">The sequence shown here is derived from an EMBL/GenBank/DDBJ whole genome shotgun (WGS) entry which is preliminary data.</text>
</comment>
<dbReference type="Proteomes" id="UP001177744">
    <property type="component" value="Unassembled WGS sequence"/>
</dbReference>
<evidence type="ECO:0000256" key="13">
    <source>
        <dbReference type="ARBA" id="ARBA00023137"/>
    </source>
</evidence>
<evidence type="ECO:0000256" key="16">
    <source>
        <dbReference type="ARBA" id="ARBA00049308"/>
    </source>
</evidence>
<dbReference type="PROSITE" id="PS00107">
    <property type="entry name" value="PROTEIN_KINASE_ATP"/>
    <property type="match status" value="1"/>
</dbReference>
<evidence type="ECO:0000256" key="12">
    <source>
        <dbReference type="ARBA" id="ARBA00022842"/>
    </source>
</evidence>
<evidence type="ECO:0000313" key="21">
    <source>
        <dbReference type="EMBL" id="KAK1334343.1"/>
    </source>
</evidence>
<comment type="catalytic activity">
    <reaction evidence="16">
        <text>L-threonyl-[protein] + ATP = O-phospho-L-threonyl-[protein] + ADP + H(+)</text>
        <dbReference type="Rhea" id="RHEA:46608"/>
        <dbReference type="Rhea" id="RHEA-COMP:11060"/>
        <dbReference type="Rhea" id="RHEA-COMP:11605"/>
        <dbReference type="ChEBI" id="CHEBI:15378"/>
        <dbReference type="ChEBI" id="CHEBI:30013"/>
        <dbReference type="ChEBI" id="CHEBI:30616"/>
        <dbReference type="ChEBI" id="CHEBI:61977"/>
        <dbReference type="ChEBI" id="CHEBI:456216"/>
        <dbReference type="EC" id="2.7.12.1"/>
    </reaction>
</comment>
<proteinExistence type="inferred from homology"/>
<dbReference type="GO" id="GO:0030036">
    <property type="term" value="P:actin cytoskeleton organization"/>
    <property type="evidence" value="ECO:0007669"/>
    <property type="project" value="TreeGrafter"/>
</dbReference>
<evidence type="ECO:0000256" key="11">
    <source>
        <dbReference type="ARBA" id="ARBA00022840"/>
    </source>
</evidence>
<keyword evidence="14" id="KW-0464">Manganese</keyword>
<evidence type="ECO:0000256" key="5">
    <source>
        <dbReference type="ARBA" id="ARBA00022527"/>
    </source>
</evidence>
<keyword evidence="22" id="KW-1185">Reference proteome</keyword>
<evidence type="ECO:0000256" key="14">
    <source>
        <dbReference type="ARBA" id="ARBA00023211"/>
    </source>
</evidence>
<keyword evidence="10" id="KW-0418">Kinase</keyword>
<dbReference type="Pfam" id="PF00069">
    <property type="entry name" value="Pkinase"/>
    <property type="match status" value="1"/>
</dbReference>
<evidence type="ECO:0000256" key="7">
    <source>
        <dbReference type="ARBA" id="ARBA00022679"/>
    </source>
</evidence>
<comment type="catalytic activity">
    <reaction evidence="17">
        <text>L-tyrosyl-[protein] + ATP = O-phospho-L-tyrosyl-[protein] + ADP + H(+)</text>
        <dbReference type="Rhea" id="RHEA:10596"/>
        <dbReference type="Rhea" id="RHEA-COMP:10136"/>
        <dbReference type="Rhea" id="RHEA-COMP:20101"/>
        <dbReference type="ChEBI" id="CHEBI:15378"/>
        <dbReference type="ChEBI" id="CHEBI:30616"/>
        <dbReference type="ChEBI" id="CHEBI:46858"/>
        <dbReference type="ChEBI" id="CHEBI:61978"/>
        <dbReference type="ChEBI" id="CHEBI:456216"/>
        <dbReference type="EC" id="2.7.12.1"/>
    </reaction>
</comment>
<keyword evidence="8" id="KW-0479">Metal-binding</keyword>
<evidence type="ECO:0000256" key="8">
    <source>
        <dbReference type="ARBA" id="ARBA00022723"/>
    </source>
</evidence>
<feature type="region of interest" description="Disordered" evidence="19">
    <location>
        <begin position="1"/>
        <end position="38"/>
    </location>
</feature>
<dbReference type="PROSITE" id="PS50011">
    <property type="entry name" value="PROTEIN_KINASE_DOM"/>
    <property type="match status" value="1"/>
</dbReference>
<dbReference type="GO" id="GO:0004712">
    <property type="term" value="F:protein serine/threonine/tyrosine kinase activity"/>
    <property type="evidence" value="ECO:0007669"/>
    <property type="project" value="UniProtKB-EC"/>
</dbReference>
<dbReference type="InterPro" id="IPR017441">
    <property type="entry name" value="Protein_kinase_ATP_BS"/>
</dbReference>
<evidence type="ECO:0000256" key="10">
    <source>
        <dbReference type="ARBA" id="ARBA00022777"/>
    </source>
</evidence>
<dbReference type="Gene3D" id="1.10.510.10">
    <property type="entry name" value="Transferase(Phosphotransferase) domain 1"/>
    <property type="match status" value="1"/>
</dbReference>
<evidence type="ECO:0000256" key="2">
    <source>
        <dbReference type="ARBA" id="ARBA00001946"/>
    </source>
</evidence>
<sequence length="546" mass="59826">MAGERPPRRGPGPGPGEAPGEGPAGAGGGPGRGRPSSYRALRSAVSSLARVDDFHCAEKIGAGFFSEVYKVRHRQSGQVMVLKMNRLPSNRGNTLREVQLMNQLQHPNILRFMGVCVHQGQLHALTEYMNGGTLEQLLSSPEPLSWPVRLRLALDIAQGLQYLHAKGVFHRDLTSKNCLIRREGRSFTAVVGDFGLAEKIPVYREGERKEPLAVVGSPYWMAPEVLRGELYDEKADVFAFGIVLCELIARVPADPDYLPRTEVNDVSRFEKEDLQTGTLTTKKGSLELEDFGLDVPAFRTLVGDDCPLPFLLLAIHCCSMEPSARAPFTEITQHLEWILEQLPEPAPLTRAPLMHNQGSVPRGGPSATLPRPDPRLSRSRSDLFLPPSLESPPNWGDNLTRVNPFSLREDLRGGKIKLLDTPSKPVAPLPLVPPSPLSSTRLPLVTTPETLLQPGTPARRCRSLPSSPELPRRMETVLPGPGPPSVGPLAEERMECEGSSPEPEPPAPQLPLAVATDNFISTCSSTSQPWSRDQDLPLTTTPQLWW</sequence>
<evidence type="ECO:0000256" key="3">
    <source>
        <dbReference type="ARBA" id="ARBA00005843"/>
    </source>
</evidence>
<feature type="region of interest" description="Disordered" evidence="19">
    <location>
        <begin position="348"/>
        <end position="389"/>
    </location>
</feature>
<keyword evidence="9 18" id="KW-0547">Nucleotide-binding</keyword>